<dbReference type="RefSeq" id="WP_350346867.1">
    <property type="nucleotide sequence ID" value="NZ_CP158374.1"/>
</dbReference>
<keyword evidence="2" id="KW-0472">Membrane</keyword>
<dbReference type="AlphaFoldDB" id="A0AAU7W525"/>
<evidence type="ECO:0000256" key="1">
    <source>
        <dbReference type="SAM" id="MobiDB-lite"/>
    </source>
</evidence>
<feature type="region of interest" description="Disordered" evidence="1">
    <location>
        <begin position="1"/>
        <end position="30"/>
    </location>
</feature>
<dbReference type="EMBL" id="CP158374">
    <property type="protein sequence ID" value="XBX80841.1"/>
    <property type="molecule type" value="Genomic_DNA"/>
</dbReference>
<evidence type="ECO:0000256" key="2">
    <source>
        <dbReference type="SAM" id="Phobius"/>
    </source>
</evidence>
<keyword evidence="2" id="KW-0812">Transmembrane</keyword>
<organism evidence="3">
    <name type="scientific">Agromyces sp. G08B096</name>
    <dbReference type="NCBI Taxonomy" id="3156399"/>
    <lineage>
        <taxon>Bacteria</taxon>
        <taxon>Bacillati</taxon>
        <taxon>Actinomycetota</taxon>
        <taxon>Actinomycetes</taxon>
        <taxon>Micrococcales</taxon>
        <taxon>Microbacteriaceae</taxon>
        <taxon>Agromyces</taxon>
    </lineage>
</organism>
<proteinExistence type="predicted"/>
<feature type="region of interest" description="Disordered" evidence="1">
    <location>
        <begin position="127"/>
        <end position="198"/>
    </location>
</feature>
<sequence length="198" mass="20302">MSAVPAQSLPIPAKRGEEKPHRRLRPVAEPGTRQRPKLVYAIIALGGIAVIVVVQLLFSVAMTEGAYEIDDYELRQVQLAREEQKLRETIDALESPQSVAQKAEALGMVPNAAPVYLRLSDGAVLGQPSEATGSAPGSPELVPNSLIDDLPSEQRAGGAAPGETGAEQAAAHAAGGSAAGAAGSPVVPADGLPTPATH</sequence>
<feature type="transmembrane region" description="Helical" evidence="2">
    <location>
        <begin position="38"/>
        <end position="58"/>
    </location>
</feature>
<name>A0AAU7W525_9MICO</name>
<protein>
    <recommendedName>
        <fullName evidence="4">Cell division protein FtsL</fullName>
    </recommendedName>
</protein>
<feature type="compositionally biased region" description="Low complexity" evidence="1">
    <location>
        <begin position="156"/>
        <end position="183"/>
    </location>
</feature>
<keyword evidence="2" id="KW-1133">Transmembrane helix</keyword>
<evidence type="ECO:0008006" key="4">
    <source>
        <dbReference type="Google" id="ProtNLM"/>
    </source>
</evidence>
<evidence type="ECO:0000313" key="3">
    <source>
        <dbReference type="EMBL" id="XBX80841.1"/>
    </source>
</evidence>
<gene>
    <name evidence="3" type="ORF">ABIQ69_09420</name>
</gene>
<reference evidence="3" key="1">
    <citation type="submission" date="2024-05" db="EMBL/GenBank/DDBJ databases">
        <authorList>
            <person name="Yu L."/>
        </authorList>
    </citation>
    <scope>NUCLEOTIDE SEQUENCE</scope>
    <source>
        <strain evidence="3">G08B096</strain>
    </source>
</reference>
<accession>A0AAU7W525</accession>